<name>A0A0D2GSX6_9EURO</name>
<organism evidence="1 2">
    <name type="scientific">Fonsecaea multimorphosa CBS 102226</name>
    <dbReference type="NCBI Taxonomy" id="1442371"/>
    <lineage>
        <taxon>Eukaryota</taxon>
        <taxon>Fungi</taxon>
        <taxon>Dikarya</taxon>
        <taxon>Ascomycota</taxon>
        <taxon>Pezizomycotina</taxon>
        <taxon>Eurotiomycetes</taxon>
        <taxon>Chaetothyriomycetidae</taxon>
        <taxon>Chaetothyriales</taxon>
        <taxon>Herpotrichiellaceae</taxon>
        <taxon>Fonsecaea</taxon>
    </lineage>
</organism>
<dbReference type="VEuPathDB" id="FungiDB:Z520_11756"/>
<accession>A0A0D2GSX6</accession>
<sequence length="337" mass="39039">MSTLPSAAEEQPYERVKAYLEDFKLYRQGQKTVAPRDFDQLFRCQISRADWRKLQEDLRIHDDDERNPFSRCKFSYHASTSTLIIQCNPPTPVHEVAVEFLNTCLSAAVNPLHVTVAQGRGQQLDDEDADEAKVGDLTIYQETPKGLKARWVLEVGFSETYDELLEDIQTWLMAKQAEVVYGVLMKITEEPKYRCPLLNIPSEELEARRLKSRGDITRQDFVMEGEYGPSSYQGDRWAGQIKEVFWEVWKLNPETRKPELVGQRDIIVPKTNSSPKIPLHEFLTTEPANAQVSPDWDVFRALFKRNIRELAMHRYKEWNRRLAKEGGDDRGTDPDFA</sequence>
<reference evidence="1 2" key="1">
    <citation type="submission" date="2015-01" db="EMBL/GenBank/DDBJ databases">
        <title>The Genome Sequence of Fonsecaea multimorphosa CBS 102226.</title>
        <authorList>
            <consortium name="The Broad Institute Genomics Platform"/>
            <person name="Cuomo C."/>
            <person name="de Hoog S."/>
            <person name="Gorbushina A."/>
            <person name="Stielow B."/>
            <person name="Teixiera M."/>
            <person name="Abouelleil A."/>
            <person name="Chapman S.B."/>
            <person name="Priest M."/>
            <person name="Young S.K."/>
            <person name="Wortman J."/>
            <person name="Nusbaum C."/>
            <person name="Birren B."/>
        </authorList>
    </citation>
    <scope>NUCLEOTIDE SEQUENCE [LARGE SCALE GENOMIC DNA]</scope>
    <source>
        <strain evidence="1 2">CBS 102226</strain>
    </source>
</reference>
<evidence type="ECO:0000313" key="1">
    <source>
        <dbReference type="EMBL" id="KIX92580.1"/>
    </source>
</evidence>
<dbReference type="EMBL" id="KN848103">
    <property type="protein sequence ID" value="KIX92580.1"/>
    <property type="molecule type" value="Genomic_DNA"/>
</dbReference>
<evidence type="ECO:0000313" key="2">
    <source>
        <dbReference type="Proteomes" id="UP000053411"/>
    </source>
</evidence>
<proteinExistence type="predicted"/>
<keyword evidence="2" id="KW-1185">Reference proteome</keyword>
<dbReference type="OrthoDB" id="4147652at2759"/>
<dbReference type="GeneID" id="27717502"/>
<dbReference type="Proteomes" id="UP000053411">
    <property type="component" value="Unassembled WGS sequence"/>
</dbReference>
<gene>
    <name evidence="1" type="ORF">Z520_11756</name>
</gene>
<dbReference type="AlphaFoldDB" id="A0A0D2GSX6"/>
<dbReference type="RefSeq" id="XP_016626703.1">
    <property type="nucleotide sequence ID" value="XM_016782244.1"/>
</dbReference>
<protein>
    <submittedName>
        <fullName evidence="1">Uncharacterized protein</fullName>
    </submittedName>
</protein>